<keyword evidence="3" id="KW-0809">Transit peptide</keyword>
<dbReference type="PANTHER" id="PTHR21013:SF10">
    <property type="entry name" value="ATP SYNTHASE MITOCHONDRIAL F1 COMPLEX ASSEMBLY FACTOR 2"/>
    <property type="match status" value="1"/>
</dbReference>
<evidence type="ECO:0000256" key="4">
    <source>
        <dbReference type="ARBA" id="ARBA00023128"/>
    </source>
</evidence>
<evidence type="ECO:0000256" key="1">
    <source>
        <dbReference type="ARBA" id="ARBA00004173"/>
    </source>
</evidence>
<dbReference type="InterPro" id="IPR011419">
    <property type="entry name" value="ATP12_ATP_synth-F1-assembly"/>
</dbReference>
<evidence type="ECO:0000256" key="3">
    <source>
        <dbReference type="ARBA" id="ARBA00022946"/>
    </source>
</evidence>
<comment type="similarity">
    <text evidence="2">Belongs to the ATP12 family.</text>
</comment>
<dbReference type="EMBL" id="NEDP02002941">
    <property type="protein sequence ID" value="OWF49801.1"/>
    <property type="molecule type" value="Genomic_DNA"/>
</dbReference>
<accession>A0A210QM85</accession>
<dbReference type="FunFam" id="3.30.2180.10:FF:000001">
    <property type="entry name" value="ATP synthase mitochondrial F1 complex assembly factor 2"/>
    <property type="match status" value="1"/>
</dbReference>
<dbReference type="SUPFAM" id="SSF160909">
    <property type="entry name" value="ATP12-like"/>
    <property type="match status" value="1"/>
</dbReference>
<reference evidence="6 7" key="1">
    <citation type="journal article" date="2017" name="Nat. Ecol. Evol.">
        <title>Scallop genome provides insights into evolution of bilaterian karyotype and development.</title>
        <authorList>
            <person name="Wang S."/>
            <person name="Zhang J."/>
            <person name="Jiao W."/>
            <person name="Li J."/>
            <person name="Xun X."/>
            <person name="Sun Y."/>
            <person name="Guo X."/>
            <person name="Huan P."/>
            <person name="Dong B."/>
            <person name="Zhang L."/>
            <person name="Hu X."/>
            <person name="Sun X."/>
            <person name="Wang J."/>
            <person name="Zhao C."/>
            <person name="Wang Y."/>
            <person name="Wang D."/>
            <person name="Huang X."/>
            <person name="Wang R."/>
            <person name="Lv J."/>
            <person name="Li Y."/>
            <person name="Zhang Z."/>
            <person name="Liu B."/>
            <person name="Lu W."/>
            <person name="Hui Y."/>
            <person name="Liang J."/>
            <person name="Zhou Z."/>
            <person name="Hou R."/>
            <person name="Li X."/>
            <person name="Liu Y."/>
            <person name="Li H."/>
            <person name="Ning X."/>
            <person name="Lin Y."/>
            <person name="Zhao L."/>
            <person name="Xing Q."/>
            <person name="Dou J."/>
            <person name="Li Y."/>
            <person name="Mao J."/>
            <person name="Guo H."/>
            <person name="Dou H."/>
            <person name="Li T."/>
            <person name="Mu C."/>
            <person name="Jiang W."/>
            <person name="Fu Q."/>
            <person name="Fu X."/>
            <person name="Miao Y."/>
            <person name="Liu J."/>
            <person name="Yu Q."/>
            <person name="Li R."/>
            <person name="Liao H."/>
            <person name="Li X."/>
            <person name="Kong Y."/>
            <person name="Jiang Z."/>
            <person name="Chourrout D."/>
            <person name="Li R."/>
            <person name="Bao Z."/>
        </authorList>
    </citation>
    <scope>NUCLEOTIDE SEQUENCE [LARGE SCALE GENOMIC DNA]</scope>
    <source>
        <strain evidence="6 7">PY_sf001</strain>
    </source>
</reference>
<proteinExistence type="inferred from homology"/>
<name>A0A210QM85_MIZYE</name>
<organism evidence="6 7">
    <name type="scientific">Mizuhopecten yessoensis</name>
    <name type="common">Japanese scallop</name>
    <name type="synonym">Patinopecten yessoensis</name>
    <dbReference type="NCBI Taxonomy" id="6573"/>
    <lineage>
        <taxon>Eukaryota</taxon>
        <taxon>Metazoa</taxon>
        <taxon>Spiralia</taxon>
        <taxon>Lophotrochozoa</taxon>
        <taxon>Mollusca</taxon>
        <taxon>Bivalvia</taxon>
        <taxon>Autobranchia</taxon>
        <taxon>Pteriomorphia</taxon>
        <taxon>Pectinida</taxon>
        <taxon>Pectinoidea</taxon>
        <taxon>Pectinidae</taxon>
        <taxon>Mizuhopecten</taxon>
    </lineage>
</organism>
<sequence>MAAPMRLFGRWLLAEGKPCISRIIRERKTEGLTFSQIRQTASPSRELKKFYKNAYVVQSNGWFEINLDNRKLRTPTGNLFRVPSETLAMAVATEWNAQQDTIKRHNMHLNSLSNTALDNPIGKTKEEMTTSLMHFLETDTICFRLTEPQDLAELQQKEWEPIMKWASDRYKVELCSTTGLQSLVIPANTRQTLEKYLIYNNEWALHGYQFGVEALKSLLLMLAVVHKQISVERAVYLSRLESQYQADTWGNVEWHHDFDKYDLQARVAAAAVFIHWCSEKTSVWSKR</sequence>
<dbReference type="Pfam" id="PF07542">
    <property type="entry name" value="ATP12"/>
    <property type="match status" value="1"/>
</dbReference>
<dbReference type="GO" id="GO:0005739">
    <property type="term" value="C:mitochondrion"/>
    <property type="evidence" value="ECO:0007669"/>
    <property type="project" value="UniProtKB-SubCell"/>
</dbReference>
<dbReference type="Proteomes" id="UP000242188">
    <property type="component" value="Unassembled WGS sequence"/>
</dbReference>
<evidence type="ECO:0000313" key="6">
    <source>
        <dbReference type="EMBL" id="OWF49801.1"/>
    </source>
</evidence>
<dbReference type="GO" id="GO:0033615">
    <property type="term" value="P:mitochondrial proton-transporting ATP synthase complex assembly"/>
    <property type="evidence" value="ECO:0007669"/>
    <property type="project" value="TreeGrafter"/>
</dbReference>
<dbReference type="AlphaFoldDB" id="A0A210QM85"/>
<keyword evidence="7" id="KW-1185">Reference proteome</keyword>
<comment type="caution">
    <text evidence="6">The sequence shown here is derived from an EMBL/GenBank/DDBJ whole genome shotgun (WGS) entry which is preliminary data.</text>
</comment>
<keyword evidence="4" id="KW-0496">Mitochondrion</keyword>
<comment type="subcellular location">
    <subcellularLocation>
        <location evidence="1">Mitochondrion</location>
    </subcellularLocation>
</comment>
<evidence type="ECO:0000256" key="2">
    <source>
        <dbReference type="ARBA" id="ARBA00008231"/>
    </source>
</evidence>
<dbReference type="InterPro" id="IPR023335">
    <property type="entry name" value="ATP12_ortho_dom_sf"/>
</dbReference>
<dbReference type="Gene3D" id="3.30.2180.10">
    <property type="entry name" value="ATP12-like"/>
    <property type="match status" value="1"/>
</dbReference>
<keyword evidence="5" id="KW-0143">Chaperone</keyword>
<evidence type="ECO:0000256" key="5">
    <source>
        <dbReference type="ARBA" id="ARBA00023186"/>
    </source>
</evidence>
<protein>
    <submittedName>
        <fullName evidence="6">ATP synthase mitochondrial F1 complex assembly factor 2</fullName>
    </submittedName>
</protein>
<dbReference type="STRING" id="6573.A0A210QM85"/>
<dbReference type="Gene3D" id="1.10.3580.10">
    <property type="entry name" value="ATP12 ATPase"/>
    <property type="match status" value="1"/>
</dbReference>
<dbReference type="PANTHER" id="PTHR21013">
    <property type="entry name" value="ATP SYNTHASE MITOCHONDRIAL F1 COMPLEX ASSEMBLY FACTOR 2/ATP12 PROTEIN, MITOCHONDRIAL PRECURSOR"/>
    <property type="match status" value="1"/>
</dbReference>
<dbReference type="OrthoDB" id="5673at2759"/>
<dbReference type="InterPro" id="IPR042272">
    <property type="entry name" value="ATP12_ATP_synth-F1-assembly_N"/>
</dbReference>
<evidence type="ECO:0000313" key="7">
    <source>
        <dbReference type="Proteomes" id="UP000242188"/>
    </source>
</evidence>
<gene>
    <name evidence="6" type="ORF">KP79_PYT05715</name>
</gene>